<evidence type="ECO:0000256" key="7">
    <source>
        <dbReference type="ARBA" id="ARBA00023136"/>
    </source>
</evidence>
<comment type="caution">
    <text evidence="10">The sequence shown here is derived from an EMBL/GenBank/DDBJ whole genome shotgun (WGS) entry which is preliminary data.</text>
</comment>
<comment type="subcellular location">
    <subcellularLocation>
        <location evidence="1">Cell membrane</location>
        <topology evidence="1">Multi-pass membrane protein</topology>
    </subcellularLocation>
</comment>
<evidence type="ECO:0000256" key="5">
    <source>
        <dbReference type="ARBA" id="ARBA00022692"/>
    </source>
</evidence>
<evidence type="ECO:0000256" key="2">
    <source>
        <dbReference type="ARBA" id="ARBA00008537"/>
    </source>
</evidence>
<feature type="transmembrane region" description="Helical" evidence="8">
    <location>
        <begin position="49"/>
        <end position="76"/>
    </location>
</feature>
<dbReference type="InterPro" id="IPR036259">
    <property type="entry name" value="MFS_trans_sf"/>
</dbReference>
<dbReference type="InterPro" id="IPR004638">
    <property type="entry name" value="EmrB-like"/>
</dbReference>
<dbReference type="Gene3D" id="1.20.1250.20">
    <property type="entry name" value="MFS general substrate transporter like domains"/>
    <property type="match status" value="1"/>
</dbReference>
<dbReference type="GO" id="GO:0005886">
    <property type="term" value="C:plasma membrane"/>
    <property type="evidence" value="ECO:0007669"/>
    <property type="project" value="UniProtKB-SubCell"/>
</dbReference>
<evidence type="ECO:0000256" key="1">
    <source>
        <dbReference type="ARBA" id="ARBA00004651"/>
    </source>
</evidence>
<dbReference type="RefSeq" id="WP_126594907.1">
    <property type="nucleotide sequence ID" value="NZ_BIFQ01000001.1"/>
</dbReference>
<keyword evidence="6 8" id="KW-1133">Transmembrane helix</keyword>
<feature type="transmembrane region" description="Helical" evidence="8">
    <location>
        <begin position="239"/>
        <end position="260"/>
    </location>
</feature>
<organism evidence="10 11">
    <name type="scientific">Dictyobacter aurantiacus</name>
    <dbReference type="NCBI Taxonomy" id="1936993"/>
    <lineage>
        <taxon>Bacteria</taxon>
        <taxon>Bacillati</taxon>
        <taxon>Chloroflexota</taxon>
        <taxon>Ktedonobacteria</taxon>
        <taxon>Ktedonobacterales</taxon>
        <taxon>Dictyobacteraceae</taxon>
        <taxon>Dictyobacter</taxon>
    </lineage>
</organism>
<keyword evidence="5 8" id="KW-0812">Transmembrane</keyword>
<evidence type="ECO:0000256" key="8">
    <source>
        <dbReference type="SAM" id="Phobius"/>
    </source>
</evidence>
<feature type="transmembrane region" description="Helical" evidence="8">
    <location>
        <begin position="143"/>
        <end position="163"/>
    </location>
</feature>
<dbReference type="CDD" id="cd17321">
    <property type="entry name" value="MFS_MMR_MDR_like"/>
    <property type="match status" value="1"/>
</dbReference>
<evidence type="ECO:0000256" key="6">
    <source>
        <dbReference type="ARBA" id="ARBA00022989"/>
    </source>
</evidence>
<dbReference type="PRINTS" id="PR01036">
    <property type="entry name" value="TCRTETB"/>
</dbReference>
<proteinExistence type="inferred from homology"/>
<feature type="transmembrane region" description="Helical" evidence="8">
    <location>
        <begin position="372"/>
        <end position="389"/>
    </location>
</feature>
<accession>A0A401Z9Z0</accession>
<dbReference type="AlphaFoldDB" id="A0A401Z9Z0"/>
<feature type="transmembrane region" description="Helical" evidence="8">
    <location>
        <begin position="175"/>
        <end position="194"/>
    </location>
</feature>
<evidence type="ECO:0000259" key="9">
    <source>
        <dbReference type="PROSITE" id="PS50850"/>
    </source>
</evidence>
<dbReference type="PANTHER" id="PTHR42718">
    <property type="entry name" value="MAJOR FACILITATOR SUPERFAMILY MULTIDRUG TRANSPORTER MFSC"/>
    <property type="match status" value="1"/>
</dbReference>
<dbReference type="Pfam" id="PF07690">
    <property type="entry name" value="MFS_1"/>
    <property type="match status" value="1"/>
</dbReference>
<evidence type="ECO:0000256" key="3">
    <source>
        <dbReference type="ARBA" id="ARBA00022448"/>
    </source>
</evidence>
<dbReference type="SUPFAM" id="SSF103473">
    <property type="entry name" value="MFS general substrate transporter"/>
    <property type="match status" value="1"/>
</dbReference>
<sequence>MHDEHKQVFHGGFETASQGEVQAVRSEKPVASESITHLPGQVHPGVNKWAVLILAASSGFLTTLDSSIVNIGLPAISNTFHVGVSGEIEWIIIGYLVVIAAVLLTFGRLADLIGRKPIFLAGLIVFISGSALCGMAPSLLMLILARIFQGVGGAMIFAVNIAMITSTFPNNERGLALGLNAVVVSLGVSAGPTIGGLITQYLTWRWIFYVNVPLGLLVLCAAFYVYREIRPARGQSSRFDPLGATLLAIGLSTLTLGLSFGQEWGWLSAGLIITLVISVVTLGSAIYVESRIAHPILDLNLVRNRTFAFANITFMLCMMALFAPGFLMPFYFEQLRHFTTEQTGLMLTPLPLTMAILAPLSGALADRIGSRWLSPIGLAIACFGLFLLSEISAQSTLWDIIWRLLVIGIGQGIFQSPNTRTMMGAAPRSAQGEASGLLATGRVIGQALSVAMMGTIFASLGGAIAGNLLASQTRALSPARISSLQQMFMGGFHAALMGCAAFAALGIFTAMARGKGAAAESAR</sequence>
<gene>
    <name evidence="10" type="ORF">KDAU_09880</name>
</gene>
<evidence type="ECO:0000313" key="10">
    <source>
        <dbReference type="EMBL" id="GCE03659.1"/>
    </source>
</evidence>
<feature type="domain" description="Major facilitator superfamily (MFS) profile" evidence="9">
    <location>
        <begin position="51"/>
        <end position="518"/>
    </location>
</feature>
<reference evidence="11" key="1">
    <citation type="submission" date="2018-12" db="EMBL/GenBank/DDBJ databases">
        <title>Tengunoibacter tsumagoiensis gen. nov., sp. nov., Dictyobacter kobayashii sp. nov., D. alpinus sp. nov., and D. joshuensis sp. nov. and description of Dictyobacteraceae fam. nov. within the order Ktedonobacterales isolated from Tengu-no-mugimeshi.</title>
        <authorList>
            <person name="Wang C.M."/>
            <person name="Zheng Y."/>
            <person name="Sakai Y."/>
            <person name="Toyoda A."/>
            <person name="Minakuchi Y."/>
            <person name="Abe K."/>
            <person name="Yokota A."/>
            <person name="Yabe S."/>
        </authorList>
    </citation>
    <scope>NUCLEOTIDE SEQUENCE [LARGE SCALE GENOMIC DNA]</scope>
    <source>
        <strain evidence="11">S-27</strain>
    </source>
</reference>
<protein>
    <submittedName>
        <fullName evidence="10">MFS transporter</fullName>
    </submittedName>
</protein>
<feature type="transmembrane region" description="Helical" evidence="8">
    <location>
        <begin position="206"/>
        <end position="227"/>
    </location>
</feature>
<feature type="transmembrane region" description="Helical" evidence="8">
    <location>
        <begin position="344"/>
        <end position="365"/>
    </location>
</feature>
<name>A0A401Z9Z0_9CHLR</name>
<dbReference type="PROSITE" id="PS50850">
    <property type="entry name" value="MFS"/>
    <property type="match status" value="1"/>
</dbReference>
<dbReference type="NCBIfam" id="TIGR00711">
    <property type="entry name" value="efflux_EmrB"/>
    <property type="match status" value="1"/>
</dbReference>
<keyword evidence="4" id="KW-1003">Cell membrane</keyword>
<dbReference type="PANTHER" id="PTHR42718:SF9">
    <property type="entry name" value="MAJOR FACILITATOR SUPERFAMILY MULTIDRUG TRANSPORTER MFSC"/>
    <property type="match status" value="1"/>
</dbReference>
<keyword evidence="3" id="KW-0813">Transport</keyword>
<keyword evidence="11" id="KW-1185">Reference proteome</keyword>
<feature type="transmembrane region" description="Helical" evidence="8">
    <location>
        <begin position="490"/>
        <end position="511"/>
    </location>
</feature>
<dbReference type="OrthoDB" id="102502at2"/>
<dbReference type="InterPro" id="IPR011701">
    <property type="entry name" value="MFS"/>
</dbReference>
<feature type="transmembrane region" description="Helical" evidence="8">
    <location>
        <begin position="88"/>
        <end position="106"/>
    </location>
</feature>
<feature type="transmembrane region" description="Helical" evidence="8">
    <location>
        <begin position="266"/>
        <end position="288"/>
    </location>
</feature>
<dbReference type="Gene3D" id="1.20.1720.10">
    <property type="entry name" value="Multidrug resistance protein D"/>
    <property type="match status" value="1"/>
</dbReference>
<comment type="similarity">
    <text evidence="2">Belongs to the major facilitator superfamily. EmrB family.</text>
</comment>
<dbReference type="InterPro" id="IPR020846">
    <property type="entry name" value="MFS_dom"/>
</dbReference>
<feature type="transmembrane region" description="Helical" evidence="8">
    <location>
        <begin position="309"/>
        <end position="332"/>
    </location>
</feature>
<evidence type="ECO:0000256" key="4">
    <source>
        <dbReference type="ARBA" id="ARBA00022475"/>
    </source>
</evidence>
<dbReference type="GO" id="GO:0022857">
    <property type="term" value="F:transmembrane transporter activity"/>
    <property type="evidence" value="ECO:0007669"/>
    <property type="project" value="InterPro"/>
</dbReference>
<keyword evidence="7 8" id="KW-0472">Membrane</keyword>
<dbReference type="EMBL" id="BIFQ01000001">
    <property type="protein sequence ID" value="GCE03659.1"/>
    <property type="molecule type" value="Genomic_DNA"/>
</dbReference>
<dbReference type="Proteomes" id="UP000287224">
    <property type="component" value="Unassembled WGS sequence"/>
</dbReference>
<evidence type="ECO:0000313" key="11">
    <source>
        <dbReference type="Proteomes" id="UP000287224"/>
    </source>
</evidence>
<feature type="transmembrane region" description="Helical" evidence="8">
    <location>
        <begin position="447"/>
        <end position="470"/>
    </location>
</feature>
<feature type="transmembrane region" description="Helical" evidence="8">
    <location>
        <begin position="118"/>
        <end position="137"/>
    </location>
</feature>